<keyword evidence="4 5" id="KW-0472">Membrane</keyword>
<proteinExistence type="predicted"/>
<dbReference type="InterPro" id="IPR036259">
    <property type="entry name" value="MFS_trans_sf"/>
</dbReference>
<feature type="transmembrane region" description="Helical" evidence="5">
    <location>
        <begin position="15"/>
        <end position="42"/>
    </location>
</feature>
<protein>
    <submittedName>
        <fullName evidence="7">Proton-coupled folate transporter-like isoform X2</fullName>
    </submittedName>
</protein>
<feature type="transmembrane region" description="Helical" evidence="5">
    <location>
        <begin position="334"/>
        <end position="354"/>
    </location>
</feature>
<sequence length="446" mass="49705">MTDTEIALEPFKVRFFILAPPVTLLLFGQALTGTVLTDLILYRTCLFSLNINRTECNILRTNASSPEAIKLEAEVQPYASMILLAKSLIENLLPAVASLFLGSWSDRAGRRPLFLLSLAGFTILHVSHTLISIWDTNPWYLVIPSVPAFSFGGVCAVMIAAMCHISDITAEKERTMLMTWLQASVFLGIILGRFITPWIFEHYGYTAVFGASAVCCILALTYTYFIVPETVRDASKESIREVFRISSIRELLISSLQKRDGFHRSVVWFAIFALTLTGLVFQGEISIEFLFTRARLGWDVQHYSYYSGIGYMLSMPCMVIGVTLFSRVLGFSDTLISGIAFAACLGGSLTEALATKSWHIYLAASIGFFGGAVEPVMRSVISKSVPAKDIAAKSYIVTRGFPFYLEEYITNLFAISVHKSCRRVENRHSQFQIRRGNNCRSAINSR</sequence>
<dbReference type="Pfam" id="PF07690">
    <property type="entry name" value="MFS_1"/>
    <property type="match status" value="1"/>
</dbReference>
<evidence type="ECO:0000256" key="3">
    <source>
        <dbReference type="ARBA" id="ARBA00022989"/>
    </source>
</evidence>
<gene>
    <name evidence="7" type="primary">LOC107219140</name>
</gene>
<evidence type="ECO:0000256" key="1">
    <source>
        <dbReference type="ARBA" id="ARBA00004141"/>
    </source>
</evidence>
<evidence type="ECO:0000256" key="5">
    <source>
        <dbReference type="SAM" id="Phobius"/>
    </source>
</evidence>
<feature type="transmembrane region" description="Helical" evidence="5">
    <location>
        <begin position="206"/>
        <end position="227"/>
    </location>
</feature>
<accession>A0ABM3GAB3</accession>
<comment type="subcellular location">
    <subcellularLocation>
        <location evidence="1">Membrane</location>
        <topology evidence="1">Multi-pass membrane protein</topology>
    </subcellularLocation>
</comment>
<keyword evidence="6" id="KW-1185">Reference proteome</keyword>
<organism evidence="6 7">
    <name type="scientific">Neodiprion lecontei</name>
    <name type="common">Redheaded pine sawfly</name>
    <dbReference type="NCBI Taxonomy" id="441921"/>
    <lineage>
        <taxon>Eukaryota</taxon>
        <taxon>Metazoa</taxon>
        <taxon>Ecdysozoa</taxon>
        <taxon>Arthropoda</taxon>
        <taxon>Hexapoda</taxon>
        <taxon>Insecta</taxon>
        <taxon>Pterygota</taxon>
        <taxon>Neoptera</taxon>
        <taxon>Endopterygota</taxon>
        <taxon>Hymenoptera</taxon>
        <taxon>Tenthredinoidea</taxon>
        <taxon>Diprionidae</taxon>
        <taxon>Diprioninae</taxon>
        <taxon>Neodiprion</taxon>
    </lineage>
</organism>
<evidence type="ECO:0000256" key="4">
    <source>
        <dbReference type="ARBA" id="ARBA00023136"/>
    </source>
</evidence>
<dbReference type="SUPFAM" id="SSF103473">
    <property type="entry name" value="MFS general substrate transporter"/>
    <property type="match status" value="1"/>
</dbReference>
<dbReference type="Proteomes" id="UP000829291">
    <property type="component" value="Chromosome 5"/>
</dbReference>
<feature type="transmembrane region" description="Helical" evidence="5">
    <location>
        <begin position="266"/>
        <end position="283"/>
    </location>
</feature>
<feature type="transmembrane region" description="Helical" evidence="5">
    <location>
        <begin position="303"/>
        <end position="325"/>
    </location>
</feature>
<dbReference type="PANTHER" id="PTHR23507:SF39">
    <property type="entry name" value="GH23453P-RELATED"/>
    <property type="match status" value="1"/>
</dbReference>
<evidence type="ECO:0000313" key="6">
    <source>
        <dbReference type="Proteomes" id="UP000829291"/>
    </source>
</evidence>
<feature type="transmembrane region" description="Helical" evidence="5">
    <location>
        <begin position="140"/>
        <end position="165"/>
    </location>
</feature>
<feature type="transmembrane region" description="Helical" evidence="5">
    <location>
        <begin position="113"/>
        <end position="134"/>
    </location>
</feature>
<dbReference type="Gene3D" id="1.20.1250.20">
    <property type="entry name" value="MFS general substrate transporter like domains"/>
    <property type="match status" value="1"/>
</dbReference>
<feature type="transmembrane region" description="Helical" evidence="5">
    <location>
        <begin position="360"/>
        <end position="377"/>
    </location>
</feature>
<evidence type="ECO:0000313" key="7">
    <source>
        <dbReference type="RefSeq" id="XP_046597209.1"/>
    </source>
</evidence>
<dbReference type="PANTHER" id="PTHR23507">
    <property type="entry name" value="ZGC:174356"/>
    <property type="match status" value="1"/>
</dbReference>
<feature type="transmembrane region" description="Helical" evidence="5">
    <location>
        <begin position="177"/>
        <end position="200"/>
    </location>
</feature>
<name>A0ABM3GAB3_NEOLC</name>
<reference evidence="7" key="1">
    <citation type="submission" date="2025-08" db="UniProtKB">
        <authorList>
            <consortium name="RefSeq"/>
        </authorList>
    </citation>
    <scope>IDENTIFICATION</scope>
    <source>
        <tissue evidence="7">Thorax and Abdomen</tissue>
    </source>
</reference>
<keyword evidence="3 5" id="KW-1133">Transmembrane helix</keyword>
<keyword evidence="2 5" id="KW-0812">Transmembrane</keyword>
<dbReference type="RefSeq" id="XP_046597209.1">
    <property type="nucleotide sequence ID" value="XM_046741253.1"/>
</dbReference>
<evidence type="ECO:0000256" key="2">
    <source>
        <dbReference type="ARBA" id="ARBA00022692"/>
    </source>
</evidence>
<dbReference type="InterPro" id="IPR011701">
    <property type="entry name" value="MFS"/>
</dbReference>
<dbReference type="GeneID" id="107219140"/>